<accession>A0ABT0AZE7</accession>
<protein>
    <submittedName>
        <fullName evidence="3">Uncharacterized protein</fullName>
    </submittedName>
</protein>
<evidence type="ECO:0000256" key="1">
    <source>
        <dbReference type="SAM" id="MobiDB-lite"/>
    </source>
</evidence>
<keyword evidence="4" id="KW-1185">Reference proteome</keyword>
<keyword evidence="2" id="KW-0732">Signal</keyword>
<dbReference type="RefSeq" id="WP_243991945.1">
    <property type="nucleotide sequence ID" value="NZ_JALHLE010000007.1"/>
</dbReference>
<feature type="signal peptide" evidence="2">
    <location>
        <begin position="1"/>
        <end position="25"/>
    </location>
</feature>
<organism evidence="3 4">
    <name type="scientific">Novosphingobium album</name>
    <name type="common">ex Hu et al. 2023</name>
    <dbReference type="NCBI Taxonomy" id="2930093"/>
    <lineage>
        <taxon>Bacteria</taxon>
        <taxon>Pseudomonadati</taxon>
        <taxon>Pseudomonadota</taxon>
        <taxon>Alphaproteobacteria</taxon>
        <taxon>Sphingomonadales</taxon>
        <taxon>Sphingomonadaceae</taxon>
        <taxon>Novosphingobium</taxon>
    </lineage>
</organism>
<sequence>MAGADGIPGGLALVLAALIASPAAAKAPAASGPDLSSCGAYRPEEGDMELERNSPLPVPPALQGMASANVDYMAVSALSGATLCILTREMESIEPPSLSADRRFFGFEWSGYEAGGYILVDRAGRGTIVETGARPVASPGGTRLASIEWSASGFGSLNGVLVLGVTRENLVELARMKDLPEGDDWQIDRWLGEDCFEISSLPMDEGEADAAHPGTAPRRLQAVRSARGGWTIDFPGTACRAR</sequence>
<dbReference type="Proteomes" id="UP001162880">
    <property type="component" value="Unassembled WGS sequence"/>
</dbReference>
<reference evidence="3" key="1">
    <citation type="submission" date="2022-03" db="EMBL/GenBank/DDBJ databases">
        <title>Identification of a novel bacterium isolated from mangrove sediments.</title>
        <authorList>
            <person name="Pan X."/>
        </authorList>
    </citation>
    <scope>NUCLEOTIDE SEQUENCE</scope>
    <source>
        <strain evidence="3">B2580</strain>
    </source>
</reference>
<gene>
    <name evidence="3" type="ORF">MTR64_06305</name>
</gene>
<name>A0ABT0AZE7_9SPHN</name>
<evidence type="ECO:0000313" key="3">
    <source>
        <dbReference type="EMBL" id="MCJ2178167.1"/>
    </source>
</evidence>
<feature type="chain" id="PRO_5047410412" evidence="2">
    <location>
        <begin position="26"/>
        <end position="242"/>
    </location>
</feature>
<comment type="caution">
    <text evidence="3">The sequence shown here is derived from an EMBL/GenBank/DDBJ whole genome shotgun (WGS) entry which is preliminary data.</text>
</comment>
<dbReference type="EMBL" id="JALHLE010000007">
    <property type="protein sequence ID" value="MCJ2178167.1"/>
    <property type="molecule type" value="Genomic_DNA"/>
</dbReference>
<evidence type="ECO:0000313" key="4">
    <source>
        <dbReference type="Proteomes" id="UP001162880"/>
    </source>
</evidence>
<evidence type="ECO:0000256" key="2">
    <source>
        <dbReference type="SAM" id="SignalP"/>
    </source>
</evidence>
<feature type="compositionally biased region" description="Basic and acidic residues" evidence="1">
    <location>
        <begin position="42"/>
        <end position="52"/>
    </location>
</feature>
<proteinExistence type="predicted"/>
<feature type="region of interest" description="Disordered" evidence="1">
    <location>
        <begin position="27"/>
        <end position="53"/>
    </location>
</feature>